<gene>
    <name evidence="3" type="ORF">B1812_13905</name>
</gene>
<dbReference type="InterPro" id="IPR013249">
    <property type="entry name" value="RNA_pol_sigma70_r4_t2"/>
</dbReference>
<feature type="region of interest" description="Disordered" evidence="1">
    <location>
        <begin position="148"/>
        <end position="168"/>
    </location>
</feature>
<dbReference type="Gene3D" id="1.10.10.10">
    <property type="entry name" value="Winged helix-like DNA-binding domain superfamily/Winged helix DNA-binding domain"/>
    <property type="match status" value="1"/>
</dbReference>
<dbReference type="AlphaFoldDB" id="A0A1W6MWM3"/>
<dbReference type="Pfam" id="PF08281">
    <property type="entry name" value="Sigma70_r4_2"/>
    <property type="match status" value="1"/>
</dbReference>
<accession>A0A1W6MWM3</accession>
<evidence type="ECO:0000259" key="2">
    <source>
        <dbReference type="Pfam" id="PF08281"/>
    </source>
</evidence>
<dbReference type="Gene3D" id="1.10.1740.10">
    <property type="match status" value="1"/>
</dbReference>
<dbReference type="Proteomes" id="UP000193978">
    <property type="component" value="Chromosome"/>
</dbReference>
<dbReference type="RefSeq" id="WP_085772115.1">
    <property type="nucleotide sequence ID" value="NZ_AP027149.1"/>
</dbReference>
<dbReference type="KEGG" id="mbry:B1812_13905"/>
<dbReference type="GO" id="GO:0003677">
    <property type="term" value="F:DNA binding"/>
    <property type="evidence" value="ECO:0007669"/>
    <property type="project" value="InterPro"/>
</dbReference>
<organism evidence="3 4">
    <name type="scientific">Methylocystis bryophila</name>
    <dbReference type="NCBI Taxonomy" id="655015"/>
    <lineage>
        <taxon>Bacteria</taxon>
        <taxon>Pseudomonadati</taxon>
        <taxon>Pseudomonadota</taxon>
        <taxon>Alphaproteobacteria</taxon>
        <taxon>Hyphomicrobiales</taxon>
        <taxon>Methylocystaceae</taxon>
        <taxon>Methylocystis</taxon>
    </lineage>
</organism>
<name>A0A1W6MWM3_9HYPH</name>
<dbReference type="OrthoDB" id="9797134at2"/>
<dbReference type="STRING" id="655015.B1812_13905"/>
<dbReference type="EMBL" id="CP019948">
    <property type="protein sequence ID" value="ARN81993.1"/>
    <property type="molecule type" value="Genomic_DNA"/>
</dbReference>
<dbReference type="SUPFAM" id="SSF88659">
    <property type="entry name" value="Sigma3 and sigma4 domains of RNA polymerase sigma factors"/>
    <property type="match status" value="1"/>
</dbReference>
<evidence type="ECO:0000313" key="3">
    <source>
        <dbReference type="EMBL" id="ARN81993.1"/>
    </source>
</evidence>
<dbReference type="InterPro" id="IPR013324">
    <property type="entry name" value="RNA_pol_sigma_r3/r4-like"/>
</dbReference>
<reference evidence="3 4" key="1">
    <citation type="submission" date="2017-02" db="EMBL/GenBank/DDBJ databases">
        <authorList>
            <person name="Peterson S.W."/>
        </authorList>
    </citation>
    <scope>NUCLEOTIDE SEQUENCE [LARGE SCALE GENOMIC DNA]</scope>
    <source>
        <strain evidence="3 4">S285</strain>
    </source>
</reference>
<protein>
    <recommendedName>
        <fullName evidence="2">RNA polymerase sigma factor 70 region 4 type 2 domain-containing protein</fullName>
    </recommendedName>
</protein>
<keyword evidence="4" id="KW-1185">Reference proteome</keyword>
<evidence type="ECO:0000256" key="1">
    <source>
        <dbReference type="SAM" id="MobiDB-lite"/>
    </source>
</evidence>
<proteinExistence type="predicted"/>
<sequence>MGDREALFAEVEEATPRLRRYARALCVTAGSIAADDLVQSAIDKAAAAIRNHGLRRGGPGVARICAYHALTSAAREELAALEGAKLSARQPAIAQGLASLPFEERAAILLVALEGFSYADAAEIIGARRETLVARVMRARAALSTLDIRPPAPSDGQRRAGGHLRLVK</sequence>
<feature type="domain" description="RNA polymerase sigma factor 70 region 4 type 2" evidence="2">
    <location>
        <begin position="93"/>
        <end position="143"/>
    </location>
</feature>
<evidence type="ECO:0000313" key="4">
    <source>
        <dbReference type="Proteomes" id="UP000193978"/>
    </source>
</evidence>
<dbReference type="GO" id="GO:0016987">
    <property type="term" value="F:sigma factor activity"/>
    <property type="evidence" value="ECO:0007669"/>
    <property type="project" value="InterPro"/>
</dbReference>
<dbReference type="GO" id="GO:0006352">
    <property type="term" value="P:DNA-templated transcription initiation"/>
    <property type="evidence" value="ECO:0007669"/>
    <property type="project" value="InterPro"/>
</dbReference>
<dbReference type="InterPro" id="IPR036388">
    <property type="entry name" value="WH-like_DNA-bd_sf"/>
</dbReference>